<dbReference type="InterPro" id="IPR000971">
    <property type="entry name" value="Globin"/>
</dbReference>
<evidence type="ECO:0000256" key="4">
    <source>
        <dbReference type="ARBA" id="ARBA00022723"/>
    </source>
</evidence>
<dbReference type="PROSITE" id="PS01033">
    <property type="entry name" value="GLOBIN"/>
    <property type="match status" value="1"/>
</dbReference>
<evidence type="ECO:0000313" key="9">
    <source>
        <dbReference type="Proteomes" id="UP000887566"/>
    </source>
</evidence>
<dbReference type="AlphaFoldDB" id="A0A914UTJ9"/>
<keyword evidence="4" id="KW-0479">Metal-binding</keyword>
<protein>
    <submittedName>
        <fullName evidence="10">Globin family profile domain-containing protein</fullName>
    </submittedName>
</protein>
<evidence type="ECO:0000256" key="1">
    <source>
        <dbReference type="ARBA" id="ARBA00022448"/>
    </source>
</evidence>
<keyword evidence="5" id="KW-0408">Iron</keyword>
<dbReference type="PANTHER" id="PTHR46458:SF1">
    <property type="entry name" value="GEO09476P1"/>
    <property type="match status" value="1"/>
</dbReference>
<dbReference type="InterPro" id="IPR009050">
    <property type="entry name" value="Globin-like_sf"/>
</dbReference>
<keyword evidence="1 6" id="KW-0813">Transport</keyword>
<dbReference type="SUPFAM" id="SSF46458">
    <property type="entry name" value="Globin-like"/>
    <property type="match status" value="1"/>
</dbReference>
<evidence type="ECO:0000259" key="8">
    <source>
        <dbReference type="PROSITE" id="PS01033"/>
    </source>
</evidence>
<name>A0A914UTJ9_9BILA</name>
<dbReference type="GO" id="GO:0019825">
    <property type="term" value="F:oxygen binding"/>
    <property type="evidence" value="ECO:0007669"/>
    <property type="project" value="InterPro"/>
</dbReference>
<keyword evidence="3 6" id="KW-0561">Oxygen transport</keyword>
<dbReference type="InterPro" id="IPR050532">
    <property type="entry name" value="Globin-like_OT"/>
</dbReference>
<proteinExistence type="inferred from homology"/>
<dbReference type="GO" id="GO:0046872">
    <property type="term" value="F:metal ion binding"/>
    <property type="evidence" value="ECO:0007669"/>
    <property type="project" value="UniProtKB-KW"/>
</dbReference>
<organism evidence="9 10">
    <name type="scientific">Plectus sambesii</name>
    <dbReference type="NCBI Taxonomy" id="2011161"/>
    <lineage>
        <taxon>Eukaryota</taxon>
        <taxon>Metazoa</taxon>
        <taxon>Ecdysozoa</taxon>
        <taxon>Nematoda</taxon>
        <taxon>Chromadorea</taxon>
        <taxon>Plectida</taxon>
        <taxon>Plectina</taxon>
        <taxon>Plectoidea</taxon>
        <taxon>Plectidae</taxon>
        <taxon>Plectus</taxon>
    </lineage>
</organism>
<reference evidence="10" key="1">
    <citation type="submission" date="2022-11" db="UniProtKB">
        <authorList>
            <consortium name="WormBaseParasite"/>
        </authorList>
    </citation>
    <scope>IDENTIFICATION</scope>
</reference>
<sequence>MSIVKCITGSSCSIILDSTRPLTKVASASIGLLFPAISQTMMSTLSWLSTGSSGSPRGHQHKRRVSSPHSGKILELDADDMRRIRDCWSRTADKTACIELIFIRLFSHAQQEIAAHFRLAGLDADLLRAHPKFRAHVCKFMQFLTSIVDLLEKKEEEEFIELIRAVGRRHNTVRGMSFTAEKWLVFKNVMLAVICRTEDPHDKLYQSWNKFFMFVISEMKDAYFEGVRSNSWPEIEPVLGAEVDRKCSAPEECEIVGKLEL</sequence>
<dbReference type="CDD" id="cd01040">
    <property type="entry name" value="Mb-like"/>
    <property type="match status" value="1"/>
</dbReference>
<dbReference type="Pfam" id="PF00042">
    <property type="entry name" value="Globin"/>
    <property type="match status" value="1"/>
</dbReference>
<dbReference type="PANTHER" id="PTHR46458">
    <property type="entry name" value="BLR2807 PROTEIN"/>
    <property type="match status" value="1"/>
</dbReference>
<dbReference type="InterPro" id="IPR044399">
    <property type="entry name" value="Mb-like_M"/>
</dbReference>
<evidence type="ECO:0000256" key="6">
    <source>
        <dbReference type="RuleBase" id="RU000356"/>
    </source>
</evidence>
<keyword evidence="2 6" id="KW-0349">Heme</keyword>
<dbReference type="Gene3D" id="1.10.490.10">
    <property type="entry name" value="Globins"/>
    <property type="match status" value="1"/>
</dbReference>
<comment type="similarity">
    <text evidence="6">Belongs to the globin family.</text>
</comment>
<dbReference type="InterPro" id="IPR012292">
    <property type="entry name" value="Globin/Proto"/>
</dbReference>
<evidence type="ECO:0000256" key="7">
    <source>
        <dbReference type="SAM" id="MobiDB-lite"/>
    </source>
</evidence>
<evidence type="ECO:0000256" key="2">
    <source>
        <dbReference type="ARBA" id="ARBA00022617"/>
    </source>
</evidence>
<accession>A0A914UTJ9</accession>
<evidence type="ECO:0000313" key="10">
    <source>
        <dbReference type="WBParaSite" id="PSAMB.scaffold1204size34433.g11726.t1"/>
    </source>
</evidence>
<dbReference type="WBParaSite" id="PSAMB.scaffold1204size34433.g11726.t1">
    <property type="protein sequence ID" value="PSAMB.scaffold1204size34433.g11726.t1"/>
    <property type="gene ID" value="PSAMB.scaffold1204size34433.g11726"/>
</dbReference>
<keyword evidence="9" id="KW-1185">Reference proteome</keyword>
<dbReference type="Proteomes" id="UP000887566">
    <property type="component" value="Unplaced"/>
</dbReference>
<evidence type="ECO:0000256" key="5">
    <source>
        <dbReference type="ARBA" id="ARBA00023004"/>
    </source>
</evidence>
<evidence type="ECO:0000256" key="3">
    <source>
        <dbReference type="ARBA" id="ARBA00022621"/>
    </source>
</evidence>
<feature type="region of interest" description="Disordered" evidence="7">
    <location>
        <begin position="48"/>
        <end position="69"/>
    </location>
</feature>
<dbReference type="GO" id="GO:0020037">
    <property type="term" value="F:heme binding"/>
    <property type="evidence" value="ECO:0007669"/>
    <property type="project" value="InterPro"/>
</dbReference>
<feature type="domain" description="Globin" evidence="8">
    <location>
        <begin position="75"/>
        <end position="224"/>
    </location>
</feature>
<dbReference type="GO" id="GO:0005344">
    <property type="term" value="F:oxygen carrier activity"/>
    <property type="evidence" value="ECO:0007669"/>
    <property type="project" value="UniProtKB-KW"/>
</dbReference>